<sequence>MADIGFTAEEIEQFTWGMRGLYQQLPPAGPGYECYEPTKNCYGLPEVIQAIQYVCTEWHKLYPNGPRVGIGDISYQGGGYMPPHQSHQHGLDVDVALVASNHEEIPLTYYDAKYSRQRTQQLIDLFQNNPILGIRVIFFNDPDVYGVEYCAGHDNHFHVSFLSPGVSAAPYSSDQIGDLRLVVPPMQGERVRKLQADLAKAGIDVGVDGIFGKQTDAAVRQFQSQQGLEIDGIAGAMTQARLAKILRDQPTARGGSEPLGLKLQDIIDQNKAIPFEDVNASLLVEDQRLCTEIQTILRVNGLLEVVDGLYGPKTREALRRFKDSRHLGGGDVLGATTARALLDSRPGMGSLPDWQGGDKQATIQAIIQEAHRQGITSKAQIAYILATAQHETADSFQPVREGYFLGEPNAEIHRQSLRYSPYYGRGYVQLTWDYNYRQYSDILGIDLVNEPDLVMRPDISLFILVDGMKRGVFTGVKLDDYISEQRIDYYNARRIINWIDQAERIATHANDWQTRLA</sequence>
<gene>
    <name evidence="10" type="ORF">HJG54_27670</name>
</gene>
<feature type="domain" description="Peptidoglycan binding-like" evidence="9">
    <location>
        <begin position="187"/>
        <end position="242"/>
    </location>
</feature>
<dbReference type="GO" id="GO:0016998">
    <property type="term" value="P:cell wall macromolecule catabolic process"/>
    <property type="evidence" value="ECO:0007669"/>
    <property type="project" value="InterPro"/>
</dbReference>
<protein>
    <submittedName>
        <fullName evidence="10">Peptidoglycan-binding protein</fullName>
    </submittedName>
</protein>
<keyword evidence="4" id="KW-0574">Periplasm</keyword>
<keyword evidence="6" id="KW-0862">Zinc</keyword>
<evidence type="ECO:0000256" key="5">
    <source>
        <dbReference type="ARBA" id="ARBA00022801"/>
    </source>
</evidence>
<keyword evidence="2" id="KW-0479">Metal-binding</keyword>
<organism evidence="10">
    <name type="scientific">Leptolyngbya sp. NK1-12</name>
    <dbReference type="NCBI Taxonomy" id="2547451"/>
    <lineage>
        <taxon>Bacteria</taxon>
        <taxon>Bacillati</taxon>
        <taxon>Cyanobacteriota</taxon>
        <taxon>Cyanophyceae</taxon>
        <taxon>Leptolyngbyales</taxon>
        <taxon>Leptolyngbyaceae</taxon>
        <taxon>Leptolyngbya group</taxon>
        <taxon>Leptolyngbya</taxon>
    </lineage>
</organism>
<dbReference type="InterPro" id="IPR036366">
    <property type="entry name" value="PGBDSf"/>
</dbReference>
<dbReference type="InterPro" id="IPR000726">
    <property type="entry name" value="Glyco_hydro_19_cat"/>
</dbReference>
<dbReference type="SUPFAM" id="SSF47090">
    <property type="entry name" value="PGBD-like"/>
    <property type="match status" value="2"/>
</dbReference>
<dbReference type="InterPro" id="IPR005073">
    <property type="entry name" value="Peptidase_M74"/>
</dbReference>
<dbReference type="GO" id="GO:0004568">
    <property type="term" value="F:chitinase activity"/>
    <property type="evidence" value="ECO:0007669"/>
    <property type="project" value="InterPro"/>
</dbReference>
<evidence type="ECO:0000256" key="6">
    <source>
        <dbReference type="ARBA" id="ARBA00022833"/>
    </source>
</evidence>
<keyword evidence="7" id="KW-0482">Metalloprotease</keyword>
<dbReference type="Pfam" id="PF01471">
    <property type="entry name" value="PG_binding_1"/>
    <property type="match status" value="1"/>
</dbReference>
<name>A0AA97AKZ6_9CYAN</name>
<evidence type="ECO:0000256" key="7">
    <source>
        <dbReference type="ARBA" id="ARBA00023049"/>
    </source>
</evidence>
<reference evidence="10" key="1">
    <citation type="submission" date="2020-05" db="EMBL/GenBank/DDBJ databases">
        <authorList>
            <person name="Zhu T."/>
            <person name="Keshari N."/>
            <person name="Lu X."/>
        </authorList>
    </citation>
    <scope>NUCLEOTIDE SEQUENCE</scope>
    <source>
        <strain evidence="10">NK1-12</strain>
    </source>
</reference>
<dbReference type="EMBL" id="CP053586">
    <property type="protein sequence ID" value="WNZ26836.1"/>
    <property type="molecule type" value="Genomic_DNA"/>
</dbReference>
<dbReference type="InterPro" id="IPR002477">
    <property type="entry name" value="Peptidoglycan-bd-like"/>
</dbReference>
<dbReference type="GO" id="GO:0030288">
    <property type="term" value="C:outer membrane-bounded periplasmic space"/>
    <property type="evidence" value="ECO:0007669"/>
    <property type="project" value="InterPro"/>
</dbReference>
<evidence type="ECO:0000256" key="1">
    <source>
        <dbReference type="ARBA" id="ARBA00022670"/>
    </source>
</evidence>
<dbReference type="SUPFAM" id="SSF55166">
    <property type="entry name" value="Hedgehog/DD-peptidase"/>
    <property type="match status" value="1"/>
</dbReference>
<dbReference type="InterPro" id="IPR036365">
    <property type="entry name" value="PGBD-like_sf"/>
</dbReference>
<dbReference type="Gene3D" id="1.10.101.10">
    <property type="entry name" value="PGBD-like superfamily/PGBD"/>
    <property type="match status" value="2"/>
</dbReference>
<dbReference type="GO" id="GO:0006508">
    <property type="term" value="P:proteolysis"/>
    <property type="evidence" value="ECO:0007669"/>
    <property type="project" value="UniProtKB-KW"/>
</dbReference>
<evidence type="ECO:0000256" key="3">
    <source>
        <dbReference type="ARBA" id="ARBA00022729"/>
    </source>
</evidence>
<feature type="domain" description="Glycoside hydrolase family 19 catalytic" evidence="8">
    <location>
        <begin position="419"/>
        <end position="456"/>
    </location>
</feature>
<dbReference type="GO" id="GO:0004252">
    <property type="term" value="F:serine-type endopeptidase activity"/>
    <property type="evidence" value="ECO:0007669"/>
    <property type="project" value="InterPro"/>
</dbReference>
<dbReference type="Pfam" id="PF03411">
    <property type="entry name" value="Peptidase_M74"/>
    <property type="match status" value="1"/>
</dbReference>
<accession>A0AA97AKZ6</accession>
<dbReference type="GO" id="GO:0008237">
    <property type="term" value="F:metallopeptidase activity"/>
    <property type="evidence" value="ECO:0007669"/>
    <property type="project" value="UniProtKB-KW"/>
</dbReference>
<keyword evidence="1" id="KW-0645">Protease</keyword>
<dbReference type="InterPro" id="IPR009045">
    <property type="entry name" value="Zn_M74/Hedgehog-like"/>
</dbReference>
<evidence type="ECO:0000256" key="4">
    <source>
        <dbReference type="ARBA" id="ARBA00022764"/>
    </source>
</evidence>
<keyword evidence="5" id="KW-0378">Hydrolase</keyword>
<proteinExistence type="predicted"/>
<evidence type="ECO:0000256" key="2">
    <source>
        <dbReference type="ARBA" id="ARBA00022723"/>
    </source>
</evidence>
<evidence type="ECO:0000259" key="8">
    <source>
        <dbReference type="Pfam" id="PF00182"/>
    </source>
</evidence>
<evidence type="ECO:0000259" key="9">
    <source>
        <dbReference type="Pfam" id="PF01471"/>
    </source>
</evidence>
<evidence type="ECO:0000313" key="10">
    <source>
        <dbReference type="EMBL" id="WNZ26836.1"/>
    </source>
</evidence>
<dbReference type="SUPFAM" id="SSF53955">
    <property type="entry name" value="Lysozyme-like"/>
    <property type="match status" value="1"/>
</dbReference>
<dbReference type="Pfam" id="PF00182">
    <property type="entry name" value="Glyco_hydro_19"/>
    <property type="match status" value="1"/>
</dbReference>
<dbReference type="GO" id="GO:0046872">
    <property type="term" value="F:metal ion binding"/>
    <property type="evidence" value="ECO:0007669"/>
    <property type="project" value="UniProtKB-KW"/>
</dbReference>
<dbReference type="AlphaFoldDB" id="A0AA97AKZ6"/>
<keyword evidence="3" id="KW-0732">Signal</keyword>
<dbReference type="Gene3D" id="1.10.530.10">
    <property type="match status" value="1"/>
</dbReference>
<dbReference type="GO" id="GO:0006032">
    <property type="term" value="P:chitin catabolic process"/>
    <property type="evidence" value="ECO:0007669"/>
    <property type="project" value="InterPro"/>
</dbReference>
<dbReference type="Gene3D" id="3.30.1380.10">
    <property type="match status" value="1"/>
</dbReference>
<dbReference type="InterPro" id="IPR023346">
    <property type="entry name" value="Lysozyme-like_dom_sf"/>
</dbReference>